<dbReference type="PANTHER" id="PTHR23162">
    <property type="entry name" value="OUTER DENSE FIBER OF SPERM TAILS 2"/>
    <property type="match status" value="1"/>
</dbReference>
<dbReference type="AlphaFoldDB" id="A0AAW0Q1N2"/>
<sequence>MSCNVCNNRSKRRRKFTTAVMSLEDRLSPSLGVGESRGEDAPLSCGDLNTSPGEREAHSSLHSGVPEMNTVSYGESNFLRMLMDAESAANAAAAQLISFKDALDNEPSTSRQTSRKSKITRQRGLLLEKLEDFRQINKSVRQTLKQLQEAEAEQVHADKQVHNLLTRISMAENENEVLKRDLCEMGKRVDELKDLRKEEQDVTKSAVHLTKCVEATRAHLQGQLRSKEAENNRLTVQLRTLERTVTQQRLEMENLKASFSALREKAAQDKEALKKATRAQKHRAVRFEAAVEKYYAQLKEKDAELTNARVQRDSKKHQKELMTDEKEKLISQITFLKSQIIELNARLLKERDDLTSANESMMQQVQKLTAENGDLHFNNATLEVNLFLCISQTSVAQLEAQLADCEAALVEEKIVSQEKNHEAKQLQRQVEDLKAEIAKTRMLHAGALKQIENVQDGREAEVGKVRRELQIRVDRLKSYPQSLSSAEHGLRECEERLHRCQMKCAEKSESIKQLQDKIESQRKQLSSSTEMKESIHEANSQLQEKVHSLQMAMDSLQQENAELIRRLGHQEEAVGLSNRELEQRSSECHALGRQLDSALSDVKEQVHKVKSQAASREEALHTRILELEAQICRRDKELSLLQQSKKTAEKQFEVQLKDLQLSLDQSESHKQSIQNYVDFLKNSYTTMFDEGLQATCFTSSYFLK</sequence>
<protein>
    <recommendedName>
        <fullName evidence="12">Outer dense fiber protein 2-like</fullName>
    </recommendedName>
</protein>
<reference evidence="11" key="1">
    <citation type="submission" date="2024-04" db="EMBL/GenBank/DDBJ databases">
        <title>Salinicola lusitanus LLJ914,a marine bacterium isolated from the Okinawa Trough.</title>
        <authorList>
            <person name="Li J."/>
        </authorList>
    </citation>
    <scope>NUCLEOTIDE SEQUENCE [LARGE SCALE GENOMIC DNA]</scope>
</reference>
<feature type="coiled-coil region" evidence="8">
    <location>
        <begin position="497"/>
        <end position="573"/>
    </location>
</feature>
<evidence type="ECO:0000256" key="2">
    <source>
        <dbReference type="ARBA" id="ARBA00004138"/>
    </source>
</evidence>
<evidence type="ECO:0000313" key="11">
    <source>
        <dbReference type="Proteomes" id="UP001460270"/>
    </source>
</evidence>
<dbReference type="PANTHER" id="PTHR23162:SF7">
    <property type="entry name" value="PROTEIN BCAP"/>
    <property type="match status" value="1"/>
</dbReference>
<evidence type="ECO:0008006" key="12">
    <source>
        <dbReference type="Google" id="ProtNLM"/>
    </source>
</evidence>
<dbReference type="GO" id="GO:0005814">
    <property type="term" value="C:centriole"/>
    <property type="evidence" value="ECO:0007669"/>
    <property type="project" value="UniProtKB-SubCell"/>
</dbReference>
<accession>A0AAW0Q1N2</accession>
<evidence type="ECO:0000256" key="4">
    <source>
        <dbReference type="ARBA" id="ARBA00022490"/>
    </source>
</evidence>
<evidence type="ECO:0000256" key="5">
    <source>
        <dbReference type="ARBA" id="ARBA00023054"/>
    </source>
</evidence>
<dbReference type="EMBL" id="JBBPFD010000001">
    <property type="protein sequence ID" value="KAK7945489.1"/>
    <property type="molecule type" value="Genomic_DNA"/>
</dbReference>
<comment type="caution">
    <text evidence="10">The sequence shown here is derived from an EMBL/GenBank/DDBJ whole genome shotgun (WGS) entry which is preliminary data.</text>
</comment>
<evidence type="ECO:0000256" key="9">
    <source>
        <dbReference type="SAM" id="MobiDB-lite"/>
    </source>
</evidence>
<evidence type="ECO:0000313" key="10">
    <source>
        <dbReference type="EMBL" id="KAK7945489.1"/>
    </source>
</evidence>
<keyword evidence="11" id="KW-1185">Reference proteome</keyword>
<dbReference type="SUPFAM" id="SSF57997">
    <property type="entry name" value="Tropomyosin"/>
    <property type="match status" value="1"/>
</dbReference>
<comment type="similarity">
    <text evidence="3">Belongs to the ODF2 family.</text>
</comment>
<dbReference type="GO" id="GO:0036064">
    <property type="term" value="C:ciliary basal body"/>
    <property type="evidence" value="ECO:0007669"/>
    <property type="project" value="TreeGrafter"/>
</dbReference>
<keyword evidence="6" id="KW-0206">Cytoskeleton</keyword>
<keyword evidence="5 8" id="KW-0175">Coiled coil</keyword>
<dbReference type="Proteomes" id="UP001460270">
    <property type="component" value="Unassembled WGS sequence"/>
</dbReference>
<comment type="subcellular location">
    <subcellularLocation>
        <location evidence="2">Cell projection</location>
        <location evidence="2">Cilium</location>
    </subcellularLocation>
    <subcellularLocation>
        <location evidence="1">Cytoplasm</location>
        <location evidence="1">Cytoskeleton</location>
        <location evidence="1">Microtubule organizing center</location>
        <location evidence="1">Centrosome</location>
        <location evidence="1">Centriole</location>
    </subcellularLocation>
</comment>
<evidence type="ECO:0000256" key="7">
    <source>
        <dbReference type="ARBA" id="ARBA00023273"/>
    </source>
</evidence>
<dbReference type="InterPro" id="IPR026099">
    <property type="entry name" value="Odf2-rel"/>
</dbReference>
<keyword evidence="4" id="KW-0963">Cytoplasm</keyword>
<gene>
    <name evidence="10" type="ORF">WMY93_001217</name>
</gene>
<evidence type="ECO:0000256" key="1">
    <source>
        <dbReference type="ARBA" id="ARBA00004114"/>
    </source>
</evidence>
<evidence type="ECO:0000256" key="3">
    <source>
        <dbReference type="ARBA" id="ARBA00009316"/>
    </source>
</evidence>
<name>A0AAW0Q1N2_9GOBI</name>
<feature type="coiled-coil region" evidence="8">
    <location>
        <begin position="395"/>
        <end position="443"/>
    </location>
</feature>
<dbReference type="Gene3D" id="1.10.287.1490">
    <property type="match status" value="1"/>
</dbReference>
<dbReference type="GO" id="GO:1902018">
    <property type="term" value="P:negative regulation of cilium assembly"/>
    <property type="evidence" value="ECO:0007669"/>
    <property type="project" value="TreeGrafter"/>
</dbReference>
<keyword evidence="7" id="KW-0966">Cell projection</keyword>
<feature type="coiled-coil region" evidence="8">
    <location>
        <begin position="217"/>
        <end position="371"/>
    </location>
</feature>
<organism evidence="10 11">
    <name type="scientific">Mugilogobius chulae</name>
    <name type="common">yellowstripe goby</name>
    <dbReference type="NCBI Taxonomy" id="88201"/>
    <lineage>
        <taxon>Eukaryota</taxon>
        <taxon>Metazoa</taxon>
        <taxon>Chordata</taxon>
        <taxon>Craniata</taxon>
        <taxon>Vertebrata</taxon>
        <taxon>Euteleostomi</taxon>
        <taxon>Actinopterygii</taxon>
        <taxon>Neopterygii</taxon>
        <taxon>Teleostei</taxon>
        <taxon>Neoteleostei</taxon>
        <taxon>Acanthomorphata</taxon>
        <taxon>Gobiaria</taxon>
        <taxon>Gobiiformes</taxon>
        <taxon>Gobioidei</taxon>
        <taxon>Gobiidae</taxon>
        <taxon>Gobionellinae</taxon>
        <taxon>Mugilogobius</taxon>
    </lineage>
</organism>
<dbReference type="GO" id="GO:0005813">
    <property type="term" value="C:centrosome"/>
    <property type="evidence" value="ECO:0007669"/>
    <property type="project" value="TreeGrafter"/>
</dbReference>
<evidence type="ECO:0000256" key="8">
    <source>
        <dbReference type="SAM" id="Coils"/>
    </source>
</evidence>
<proteinExistence type="inferred from homology"/>
<evidence type="ECO:0000256" key="6">
    <source>
        <dbReference type="ARBA" id="ARBA00023212"/>
    </source>
</evidence>
<feature type="coiled-coil region" evidence="8">
    <location>
        <begin position="130"/>
        <end position="181"/>
    </location>
</feature>
<feature type="region of interest" description="Disordered" evidence="9">
    <location>
        <begin position="48"/>
        <end position="68"/>
    </location>
</feature>